<protein>
    <submittedName>
        <fullName evidence="1">Uncharacterized protein</fullName>
    </submittedName>
</protein>
<accession>A0ACB6QIJ6</accession>
<gene>
    <name evidence="1" type="ORF">BDR25DRAFT_345736</name>
</gene>
<dbReference type="Proteomes" id="UP000799755">
    <property type="component" value="Unassembled WGS sequence"/>
</dbReference>
<reference evidence="1" key="1">
    <citation type="journal article" date="2020" name="Stud. Mycol.">
        <title>101 Dothideomycetes genomes: a test case for predicting lifestyles and emergence of pathogens.</title>
        <authorList>
            <person name="Haridas S."/>
            <person name="Albert R."/>
            <person name="Binder M."/>
            <person name="Bloem J."/>
            <person name="Labutti K."/>
            <person name="Salamov A."/>
            <person name="Andreopoulos B."/>
            <person name="Baker S."/>
            <person name="Barry K."/>
            <person name="Bills G."/>
            <person name="Bluhm B."/>
            <person name="Cannon C."/>
            <person name="Castanera R."/>
            <person name="Culley D."/>
            <person name="Daum C."/>
            <person name="Ezra D."/>
            <person name="Gonzalez J."/>
            <person name="Henrissat B."/>
            <person name="Kuo A."/>
            <person name="Liang C."/>
            <person name="Lipzen A."/>
            <person name="Lutzoni F."/>
            <person name="Magnuson J."/>
            <person name="Mondo S."/>
            <person name="Nolan M."/>
            <person name="Ohm R."/>
            <person name="Pangilinan J."/>
            <person name="Park H.-J."/>
            <person name="Ramirez L."/>
            <person name="Alfaro M."/>
            <person name="Sun H."/>
            <person name="Tritt A."/>
            <person name="Yoshinaga Y."/>
            <person name="Zwiers L.-H."/>
            <person name="Turgeon B."/>
            <person name="Goodwin S."/>
            <person name="Spatafora J."/>
            <person name="Crous P."/>
            <person name="Grigoriev I."/>
        </authorList>
    </citation>
    <scope>NUCLEOTIDE SEQUENCE</scope>
    <source>
        <strain evidence="1">ATCC 200398</strain>
    </source>
</reference>
<dbReference type="EMBL" id="MU003526">
    <property type="protein sequence ID" value="KAF2466152.1"/>
    <property type="molecule type" value="Genomic_DNA"/>
</dbReference>
<comment type="caution">
    <text evidence="1">The sequence shown here is derived from an EMBL/GenBank/DDBJ whole genome shotgun (WGS) entry which is preliminary data.</text>
</comment>
<organism evidence="1 2">
    <name type="scientific">Lindgomyces ingoldianus</name>
    <dbReference type="NCBI Taxonomy" id="673940"/>
    <lineage>
        <taxon>Eukaryota</taxon>
        <taxon>Fungi</taxon>
        <taxon>Dikarya</taxon>
        <taxon>Ascomycota</taxon>
        <taxon>Pezizomycotina</taxon>
        <taxon>Dothideomycetes</taxon>
        <taxon>Pleosporomycetidae</taxon>
        <taxon>Pleosporales</taxon>
        <taxon>Lindgomycetaceae</taxon>
        <taxon>Lindgomyces</taxon>
    </lineage>
</organism>
<proteinExistence type="predicted"/>
<evidence type="ECO:0000313" key="2">
    <source>
        <dbReference type="Proteomes" id="UP000799755"/>
    </source>
</evidence>
<evidence type="ECO:0000313" key="1">
    <source>
        <dbReference type="EMBL" id="KAF2466152.1"/>
    </source>
</evidence>
<sequence length="634" mass="66719">MPRLLWLGSVLSLASISLAATPIPNIISFGVDGALDSCTTDTTDYNSGGFISVNGFNIKVPKNLIAQFPATWVPFPKMCAGGVAGKGMEVSVSGNIVNGQAIAAQIQLAQFLLESGQGYIETVDTTDGSLKIRGGPVVRINDPNGVFTKGTTGNELFTADDANPSITAFSGFPMCIPRGTSDPSCPASNRPAGQTNFPAPDPLTMAPFLAGDYIEYAGIKNGAEIWAYAITAINVQITTTASDTVPNYIRMEDAIIGVFDPDGNVELADRRFIGYLSSCTGASVTISALDVDPCTGEETLRDIGSATPRAGDVRCKWEFRTNTNAADTYTREYIIKANNPVITTKNDIKAGQYVQPVTEWIQPEVAVPGAEPPPFAFAGIRGLVQGDFLDGKQYGPLDPFPGPAPPAPAKTCTPGGTPPNPNASPVASAPAISAVRVGAQVLLKVSNTATGIQNSDLTFDWTKTLPADPTVSIQNAASPTATFTAPGVTAKTDFTFEVTLTLKSDTTKKSKATVTVSVDPNGADVVTVDVYTWESRQSGSIVVNCHSNVVNGDVKRMNLIMAGGSTVQMTSSGSGKFTYSSNKVKKPTSVQCQSFYDTGATKPGSKSDVVTNTTARRRRRGELGLEMTSRAEWV</sequence>
<name>A0ACB6QIJ6_9PLEO</name>
<keyword evidence="2" id="KW-1185">Reference proteome</keyword>